<feature type="transmembrane region" description="Helical" evidence="1">
    <location>
        <begin position="1069"/>
        <end position="1091"/>
    </location>
</feature>
<evidence type="ECO:0000259" key="2">
    <source>
        <dbReference type="Pfam" id="PF22933"/>
    </source>
</evidence>
<dbReference type="InterPro" id="IPR053331">
    <property type="entry name" value="EGF-like_comC"/>
</dbReference>
<name>F4Q660_CACFS</name>
<evidence type="ECO:0000313" key="4">
    <source>
        <dbReference type="Proteomes" id="UP000007797"/>
    </source>
</evidence>
<keyword evidence="4" id="KW-1185">Reference proteome</keyword>
<dbReference type="SUPFAM" id="SSF52058">
    <property type="entry name" value="L domain-like"/>
    <property type="match status" value="1"/>
</dbReference>
<evidence type="ECO:0000313" key="3">
    <source>
        <dbReference type="EMBL" id="EGG17434.1"/>
    </source>
</evidence>
<reference evidence="4" key="1">
    <citation type="journal article" date="2011" name="Genome Res.">
        <title>Phylogeny-wide analysis of social amoeba genomes highlights ancient origins for complex intercellular communication.</title>
        <authorList>
            <person name="Heidel A.J."/>
            <person name="Lawal H.M."/>
            <person name="Felder M."/>
            <person name="Schilde C."/>
            <person name="Helps N.R."/>
            <person name="Tunggal B."/>
            <person name="Rivero F."/>
            <person name="John U."/>
            <person name="Schleicher M."/>
            <person name="Eichinger L."/>
            <person name="Platzer M."/>
            <person name="Noegel A.A."/>
            <person name="Schaap P."/>
            <person name="Gloeckner G."/>
        </authorList>
    </citation>
    <scope>NUCLEOTIDE SEQUENCE [LARGE SCALE GENOMIC DNA]</scope>
    <source>
        <strain evidence="4">SH3</strain>
    </source>
</reference>
<gene>
    <name evidence="3" type="ORF">DFA_08429</name>
</gene>
<accession>F4Q660</accession>
<organism evidence="3 4">
    <name type="scientific">Cavenderia fasciculata</name>
    <name type="common">Slime mold</name>
    <name type="synonym">Dictyostelium fasciculatum</name>
    <dbReference type="NCBI Taxonomy" id="261658"/>
    <lineage>
        <taxon>Eukaryota</taxon>
        <taxon>Amoebozoa</taxon>
        <taxon>Evosea</taxon>
        <taxon>Eumycetozoa</taxon>
        <taxon>Dictyostelia</taxon>
        <taxon>Acytosteliales</taxon>
        <taxon>Cavenderiaceae</taxon>
        <taxon>Cavenderia</taxon>
    </lineage>
</organism>
<sequence length="1116" mass="121886">MICQTVRSIYWSGTDEPSGCTGFDSVVWIIKQYGLSVGMNEATICAAFFCNIFNGTKHITVINLSAGGAITTLGPPDPSDVFDFPQLTGLSITASTNQFIGDANQSILTKLQNIPLLATLSLTNDGSLTTVPVGFPSTFGLPLLKQIRFVQSPLASIPGFFNQSTIQTLTLERLSYLVDFGIDSTVTLPNLVNLNLGVETPSVVNTIDLVKPSFPKLKQVIITLSNTNLNVNLDTEPNAIVRCISTINSTFNINVINTQNIVEFLIGGAQSTVVPSPTTWPNLKIWDVVNSPLTNTYPFSVYPPQVRSFGMTLSDLTAIPTTPLSPSPGLTKLSFFQSKITGDIQWQYFTNQPNGFELDLSYNTGITGVVPDSMCPYKLRISQTAISNLPSCYFCYYQSNSIMIISDVPVPQNYVCDITFESTDLIFLFGTAMLNGSNIGYGNLYTIGSRQINLVPTIPNKQLKVIDRGYQKYPGPKGIMSIQLDNKYPAYTYDMTSLEVGFNITAVSIVTIPQAVNGSEPVLAVVDTNFLYINITNPPDGLITFTISNSYFTAPPITYNYTQRFPIINSFTFLSGGLAQVGSVYLFNGIFEAGVANASSIYFNGDATICNITSVVANTIRCTQLKNIVGGATTITLSDNGFISRSPFQTVLKTPYSQCTQSTCQIRGTCDVSGECVGCKTGYYGVNCAKGYPKLSSGSYVDDTTTKSRIISLFGDFSPEPTNVTITVNGTWTCTPLVTLPTMVNCTIQPIPTTTGLVSVDINVNGSTNNAKDFILFRPIPTTPSSSDSSETPTNQCPNNCYGHGECIDSKCKCFEGYQVEDNCLTKIINNNTITPNTTAPTTSFDIDGVDFQFEIVAIQEIDVDSNIVQELLTDKWNATIYNDTQTTTVNYQLNTTSTTLAMVSATISFSSQPRDIPFGLETLHINANSIKVSVNISDWQYQSFLTTLRVIFKTTLSKDQSFEFDCQQQQIDSLQFDQLSSSIQYLRVVKDNIQFTGRFIDYVLSDGRPSFSKTYLINQTDNQDNDQMTTILIGISTPQCQSCILDPDFTPLLIDKSEDSGCEKKSNAWRIAVGVSVGGAALIAASVIAIKYRHNLTKTKKANKKMSQKLKAINQ</sequence>
<dbReference type="InterPro" id="IPR054484">
    <property type="entry name" value="ComC_SSD"/>
</dbReference>
<keyword evidence="1" id="KW-0472">Membrane</keyword>
<keyword evidence="1" id="KW-0812">Transmembrane</keyword>
<keyword evidence="1" id="KW-1133">Transmembrane helix</keyword>
<dbReference type="AlphaFoldDB" id="F4Q660"/>
<feature type="domain" description="ComC supersandwich" evidence="2">
    <location>
        <begin position="831"/>
        <end position="1051"/>
    </location>
</feature>
<dbReference type="GeneID" id="14868888"/>
<evidence type="ECO:0000256" key="1">
    <source>
        <dbReference type="SAM" id="Phobius"/>
    </source>
</evidence>
<dbReference type="PANTHER" id="PTHR24032">
    <property type="entry name" value="EGF-LIKE DOMAIN-CONTAINING PROTEIN-RELATED-RELATED"/>
    <property type="match status" value="1"/>
</dbReference>
<dbReference type="Gene3D" id="2.10.25.10">
    <property type="entry name" value="Laminin"/>
    <property type="match status" value="1"/>
</dbReference>
<dbReference type="Proteomes" id="UP000007797">
    <property type="component" value="Unassembled WGS sequence"/>
</dbReference>
<dbReference type="RefSeq" id="XP_004355918.1">
    <property type="nucleotide sequence ID" value="XM_004355865.1"/>
</dbReference>
<proteinExistence type="predicted"/>
<dbReference type="Gene3D" id="3.80.10.10">
    <property type="entry name" value="Ribonuclease Inhibitor"/>
    <property type="match status" value="1"/>
</dbReference>
<dbReference type="PANTHER" id="PTHR24032:SF16">
    <property type="entry name" value="EGF-LIKE DOMAIN-CONTAINING PROTEIN"/>
    <property type="match status" value="1"/>
</dbReference>
<dbReference type="Pfam" id="PF22933">
    <property type="entry name" value="ComC_SSD"/>
    <property type="match status" value="1"/>
</dbReference>
<dbReference type="OrthoDB" id="21152at2759"/>
<dbReference type="EMBL" id="GL883021">
    <property type="protein sequence ID" value="EGG17434.1"/>
    <property type="molecule type" value="Genomic_DNA"/>
</dbReference>
<dbReference type="KEGG" id="dfa:DFA_08429"/>
<dbReference type="InterPro" id="IPR032675">
    <property type="entry name" value="LRR_dom_sf"/>
</dbReference>
<protein>
    <recommendedName>
        <fullName evidence="2">ComC supersandwich domain-containing protein</fullName>
    </recommendedName>
</protein>